<gene>
    <name evidence="2" type="ORF">BHM03_00056058</name>
</gene>
<evidence type="ECO:0000313" key="2">
    <source>
        <dbReference type="EMBL" id="RZR75380.1"/>
    </source>
</evidence>
<dbReference type="Proteomes" id="UP000290560">
    <property type="component" value="Unassembled WGS sequence"/>
</dbReference>
<reference evidence="2" key="1">
    <citation type="journal article" date="2018" name="Data Brief">
        <title>Genome sequence data from 17 accessions of Ensete ventricosum, a staple food crop for millions in Ethiopia.</title>
        <authorList>
            <person name="Yemataw Z."/>
            <person name="Muzemil S."/>
            <person name="Ambachew D."/>
            <person name="Tripathi L."/>
            <person name="Tesfaye K."/>
            <person name="Chala A."/>
            <person name="Farbos A."/>
            <person name="O'Neill P."/>
            <person name="Moore K."/>
            <person name="Grant M."/>
            <person name="Studholme D.J."/>
        </authorList>
    </citation>
    <scope>NUCLEOTIDE SEQUENCE [LARGE SCALE GENOMIC DNA]</scope>
    <source>
        <tissue evidence="2">Leaf</tissue>
    </source>
</reference>
<accession>A0A445MMB6</accession>
<feature type="region of interest" description="Disordered" evidence="1">
    <location>
        <begin position="20"/>
        <end position="42"/>
    </location>
</feature>
<sequence length="91" mass="10045">MRHRGQAASTIDVASGLVWHGSPCSVSDERHEEDDDDPRGESTTMAALLDVSSLIGGARFSFRSTLWLFPWLLRRLILVPCKQPYNSSSVG</sequence>
<protein>
    <submittedName>
        <fullName evidence="2">Uncharacterized protein</fullName>
    </submittedName>
</protein>
<dbReference type="AlphaFoldDB" id="A0A445MMB6"/>
<evidence type="ECO:0000256" key="1">
    <source>
        <dbReference type="SAM" id="MobiDB-lite"/>
    </source>
</evidence>
<dbReference type="EMBL" id="KV876735">
    <property type="protein sequence ID" value="RZR75380.1"/>
    <property type="molecule type" value="Genomic_DNA"/>
</dbReference>
<proteinExistence type="predicted"/>
<name>A0A445MMB6_ENSVE</name>
<organism evidence="2">
    <name type="scientific">Ensete ventricosum</name>
    <name type="common">Abyssinian banana</name>
    <name type="synonym">Musa ensete</name>
    <dbReference type="NCBI Taxonomy" id="4639"/>
    <lineage>
        <taxon>Eukaryota</taxon>
        <taxon>Viridiplantae</taxon>
        <taxon>Streptophyta</taxon>
        <taxon>Embryophyta</taxon>
        <taxon>Tracheophyta</taxon>
        <taxon>Spermatophyta</taxon>
        <taxon>Magnoliopsida</taxon>
        <taxon>Liliopsida</taxon>
        <taxon>Zingiberales</taxon>
        <taxon>Musaceae</taxon>
        <taxon>Ensete</taxon>
    </lineage>
</organism>